<evidence type="ECO:0000259" key="3">
    <source>
        <dbReference type="PROSITE" id="PS50212"/>
    </source>
</evidence>
<dbReference type="SUPFAM" id="SSF48366">
    <property type="entry name" value="Ras GEF"/>
    <property type="match status" value="1"/>
</dbReference>
<feature type="domain" description="Ras-GEF" evidence="2">
    <location>
        <begin position="315"/>
        <end position="530"/>
    </location>
</feature>
<evidence type="ECO:0000313" key="5">
    <source>
        <dbReference type="EMBL" id="KAH0573627.1"/>
    </source>
</evidence>
<dbReference type="PROSITE" id="PS50212">
    <property type="entry name" value="RASGEF_NTER"/>
    <property type="match status" value="1"/>
</dbReference>
<keyword evidence="6" id="KW-1185">Reference proteome</keyword>
<dbReference type="InterPro" id="IPR001895">
    <property type="entry name" value="RASGEF_cat_dom"/>
</dbReference>
<dbReference type="VEuPathDB" id="GiardiaDB:SS50377_23562"/>
<dbReference type="OrthoDB" id="546434at2759"/>
<protein>
    <submittedName>
        <fullName evidence="4">Ras guanine nucleotide exchange factor</fullName>
    </submittedName>
</protein>
<dbReference type="InterPro" id="IPR000651">
    <property type="entry name" value="Ras-like_Gua-exchang_fac_N"/>
</dbReference>
<dbReference type="EMBL" id="AUWU02000004">
    <property type="protein sequence ID" value="KAH0573627.1"/>
    <property type="molecule type" value="Genomic_DNA"/>
</dbReference>
<dbReference type="Gene3D" id="1.20.870.10">
    <property type="entry name" value="Son of sevenless (SoS) protein Chain: S domain 1"/>
    <property type="match status" value="1"/>
</dbReference>
<dbReference type="Proteomes" id="UP000018208">
    <property type="component" value="Unassembled WGS sequence"/>
</dbReference>
<evidence type="ECO:0000256" key="1">
    <source>
        <dbReference type="PROSITE-ProRule" id="PRU00168"/>
    </source>
</evidence>
<dbReference type="PROSITE" id="PS50009">
    <property type="entry name" value="RASGEF_CAT"/>
    <property type="match status" value="1"/>
</dbReference>
<dbReference type="Gene3D" id="1.10.840.10">
    <property type="entry name" value="Ras guanine-nucleotide exchange factors catalytic domain"/>
    <property type="match status" value="1"/>
</dbReference>
<organism evidence="4">
    <name type="scientific">Spironucleus salmonicida</name>
    <dbReference type="NCBI Taxonomy" id="348837"/>
    <lineage>
        <taxon>Eukaryota</taxon>
        <taxon>Metamonada</taxon>
        <taxon>Diplomonadida</taxon>
        <taxon>Hexamitidae</taxon>
        <taxon>Hexamitinae</taxon>
        <taxon>Spironucleus</taxon>
    </lineage>
</organism>
<dbReference type="Pfam" id="PF00618">
    <property type="entry name" value="RasGEF_N"/>
    <property type="match status" value="1"/>
</dbReference>
<feature type="domain" description="N-terminal Ras-GEF" evidence="3">
    <location>
        <begin position="109"/>
        <end position="240"/>
    </location>
</feature>
<proteinExistence type="predicted"/>
<evidence type="ECO:0000259" key="2">
    <source>
        <dbReference type="PROSITE" id="PS50009"/>
    </source>
</evidence>
<dbReference type="InterPro" id="IPR036964">
    <property type="entry name" value="RASGEF_cat_dom_sf"/>
</dbReference>
<name>V6M5B1_9EUKA</name>
<evidence type="ECO:0000313" key="6">
    <source>
        <dbReference type="Proteomes" id="UP000018208"/>
    </source>
</evidence>
<dbReference type="InterPro" id="IPR023578">
    <property type="entry name" value="Ras_GEF_dom_sf"/>
</dbReference>
<dbReference type="GO" id="GO:0005085">
    <property type="term" value="F:guanyl-nucleotide exchange factor activity"/>
    <property type="evidence" value="ECO:0007669"/>
    <property type="project" value="UniProtKB-KW"/>
</dbReference>
<reference evidence="4 5" key="1">
    <citation type="journal article" date="2014" name="PLoS Genet.">
        <title>The Genome of Spironucleus salmonicida Highlights a Fish Pathogen Adapted to Fluctuating Environments.</title>
        <authorList>
            <person name="Xu F."/>
            <person name="Jerlstrom-Hultqvist J."/>
            <person name="Einarsson E."/>
            <person name="Astvaldsson A."/>
            <person name="Svard S.G."/>
            <person name="Andersson J.O."/>
        </authorList>
    </citation>
    <scope>NUCLEOTIDE SEQUENCE</scope>
    <source>
        <strain evidence="5">ATCC 50377</strain>
    </source>
</reference>
<sequence>MDEDFPVFVDIIDQVQFQFKVYRHLKHEQILYKAKYHAINHFHSLNLQNIKFQSYEMYQNCIKITGIPKQLYIQHMQAIDYPPFFDDNLKDIYARPYLPDPDDLTLFQGDFQIILSQINTLILHVINPYSARIIKPAFLLYFPKWLSPTKLLEKVISIFNIPSPVKQPTDDPNYLESYELTIQIPVQMSILTFLQTWLTFYFDDFTQELVDIIINFLNTLKCEFLVEITRQVYQAIIQQQSHRYEIAEFSFKITDNKPFRIVPGANSLYLGGDAAPKLLHTQNVQFKYKNHFRFNLPFFSKLNDTKNNQKLQEQSPICLATHFFLFLYETYANIHPRDFIDNSPILLLHIKRFNVISAFVSQLLIASDNFTFLVEKFIKTSEILLGFNGFEPAIAILTAILNTPVSRIIGDQPYVTGLLTQFGIDQNWRGYRQKIQEISSVQTCLPLLSIARKDAFISEESGDRMEKGRCNIGLAVNIFNAIHRYIRFQYQKIQVNQFQEFSSVQYIELIQYELISDDDLWELSYQALPRGG</sequence>
<keyword evidence="1" id="KW-0344">Guanine-nucleotide releasing factor</keyword>
<dbReference type="Pfam" id="PF00617">
    <property type="entry name" value="RasGEF"/>
    <property type="match status" value="1"/>
</dbReference>
<reference evidence="5" key="2">
    <citation type="submission" date="2020-12" db="EMBL/GenBank/DDBJ databases">
        <title>New Spironucleus salmonicida genome in near-complete chromosomes.</title>
        <authorList>
            <person name="Xu F."/>
            <person name="Kurt Z."/>
            <person name="Jimenez-Gonzalez A."/>
            <person name="Astvaldsson A."/>
            <person name="Andersson J.O."/>
            <person name="Svard S.G."/>
        </authorList>
    </citation>
    <scope>NUCLEOTIDE SEQUENCE</scope>
    <source>
        <strain evidence="5">ATCC 50377</strain>
    </source>
</reference>
<dbReference type="AlphaFoldDB" id="V6M5B1"/>
<dbReference type="EMBL" id="KI545981">
    <property type="protein sequence ID" value="EST48544.1"/>
    <property type="molecule type" value="Genomic_DNA"/>
</dbReference>
<accession>V6M5B1</accession>
<evidence type="ECO:0000313" key="4">
    <source>
        <dbReference type="EMBL" id="EST48544.1"/>
    </source>
</evidence>
<gene>
    <name evidence="4" type="ORF">SS50377_11155</name>
    <name evidence="5" type="ORF">SS50377_23562</name>
</gene>
<dbReference type="GO" id="GO:0007264">
    <property type="term" value="P:small GTPase-mediated signal transduction"/>
    <property type="evidence" value="ECO:0007669"/>
    <property type="project" value="InterPro"/>
</dbReference>